<evidence type="ECO:0000256" key="4">
    <source>
        <dbReference type="ARBA" id="ARBA00022801"/>
    </source>
</evidence>
<dbReference type="SMR" id="A0A6P5RAK4"/>
<dbReference type="Pfam" id="PF00560">
    <property type="entry name" value="LRR_1"/>
    <property type="match status" value="2"/>
</dbReference>
<dbReference type="InterPro" id="IPR032675">
    <property type="entry name" value="LRR_dom_sf"/>
</dbReference>
<dbReference type="InterPro" id="IPR003591">
    <property type="entry name" value="Leu-rich_rpt_typical-subtyp"/>
</dbReference>
<proteinExistence type="predicted"/>
<dbReference type="InterPro" id="IPR027417">
    <property type="entry name" value="P-loop_NTPase"/>
</dbReference>
<evidence type="ECO:0000256" key="5">
    <source>
        <dbReference type="ARBA" id="ARBA00022821"/>
    </source>
</evidence>
<dbReference type="Pfam" id="PF01582">
    <property type="entry name" value="TIR"/>
    <property type="match status" value="2"/>
</dbReference>
<dbReference type="InterPro" id="IPR058192">
    <property type="entry name" value="WHD_ROQ1-like"/>
</dbReference>
<dbReference type="RefSeq" id="XP_021801956.1">
    <property type="nucleotide sequence ID" value="XM_021946264.1"/>
</dbReference>
<dbReference type="SUPFAM" id="SSF52200">
    <property type="entry name" value="Toll/Interleukin receptor TIR domain"/>
    <property type="match status" value="1"/>
</dbReference>
<dbReference type="Pfam" id="PF07725">
    <property type="entry name" value="LRR_3"/>
    <property type="match status" value="1"/>
</dbReference>
<dbReference type="InterPro" id="IPR001611">
    <property type="entry name" value="Leu-rich_rpt"/>
</dbReference>
<evidence type="ECO:0000313" key="14">
    <source>
        <dbReference type="RefSeq" id="XP_021801959.1"/>
    </source>
</evidence>
<evidence type="ECO:0000313" key="15">
    <source>
        <dbReference type="RefSeq" id="XP_021801960.1"/>
    </source>
</evidence>
<dbReference type="PANTHER" id="PTHR11017:SF527">
    <property type="entry name" value="TMV RESISTANCE PROTEIN N-LIKE"/>
    <property type="match status" value="1"/>
</dbReference>
<dbReference type="PROSITE" id="PS51450">
    <property type="entry name" value="LRR"/>
    <property type="match status" value="1"/>
</dbReference>
<evidence type="ECO:0000259" key="8">
    <source>
        <dbReference type="PROSITE" id="PS50104"/>
    </source>
</evidence>
<accession>A0A6P5RAK4</accession>
<dbReference type="PRINTS" id="PR00364">
    <property type="entry name" value="DISEASERSIST"/>
</dbReference>
<dbReference type="GO" id="GO:0061809">
    <property type="term" value="F:NAD+ nucleosidase activity, cyclic ADP-ribose generating"/>
    <property type="evidence" value="ECO:0007669"/>
    <property type="project" value="UniProtKB-EC"/>
</dbReference>
<dbReference type="InterPro" id="IPR042197">
    <property type="entry name" value="Apaf_helical"/>
</dbReference>
<keyword evidence="3" id="KW-0677">Repeat</keyword>
<dbReference type="Proteomes" id="UP000515124">
    <property type="component" value="Unplaced"/>
</dbReference>
<keyword evidence="6" id="KW-0520">NAD</keyword>
<dbReference type="InterPro" id="IPR044974">
    <property type="entry name" value="Disease_R_plants"/>
</dbReference>
<evidence type="ECO:0000256" key="6">
    <source>
        <dbReference type="ARBA" id="ARBA00023027"/>
    </source>
</evidence>
<protein>
    <recommendedName>
        <fullName evidence="1">ADP-ribosyl cyclase/cyclic ADP-ribose hydrolase</fullName>
        <ecNumber evidence="1">3.2.2.6</ecNumber>
    </recommendedName>
</protein>
<dbReference type="Pfam" id="PF23598">
    <property type="entry name" value="LRR_14"/>
    <property type="match status" value="1"/>
</dbReference>
<feature type="domain" description="TIR" evidence="8">
    <location>
        <begin position="1"/>
        <end position="55"/>
    </location>
</feature>
<dbReference type="InterPro" id="IPR035897">
    <property type="entry name" value="Toll_tir_struct_dom_sf"/>
</dbReference>
<evidence type="ECO:0000256" key="2">
    <source>
        <dbReference type="ARBA" id="ARBA00022614"/>
    </source>
</evidence>
<dbReference type="InterPro" id="IPR000157">
    <property type="entry name" value="TIR_dom"/>
</dbReference>
<dbReference type="InterPro" id="IPR045344">
    <property type="entry name" value="C-JID"/>
</dbReference>
<evidence type="ECO:0000313" key="13">
    <source>
        <dbReference type="RefSeq" id="XP_021801958.1"/>
    </source>
</evidence>
<keyword evidence="9" id="KW-1185">Reference proteome</keyword>
<dbReference type="EC" id="3.2.2.6" evidence="1"/>
<reference evidence="10 11" key="1">
    <citation type="submission" date="2025-04" db="UniProtKB">
        <authorList>
            <consortium name="RefSeq"/>
        </authorList>
    </citation>
    <scope>IDENTIFICATION</scope>
</reference>
<dbReference type="RefSeq" id="XP_021801957.1">
    <property type="nucleotide sequence ID" value="XM_021946265.1"/>
</dbReference>
<dbReference type="Gramene" id="Pav_sc0006256.1_g010.1.mk:mrna">
    <property type="protein sequence ID" value="Pav_sc0006256.1_g010.1.mk:mrna"/>
    <property type="gene ID" value="Pav_sc0006256.1_g010.1.mk"/>
</dbReference>
<keyword evidence="2" id="KW-0433">Leucine-rich repeat</keyword>
<dbReference type="GO" id="GO:0043531">
    <property type="term" value="F:ADP binding"/>
    <property type="evidence" value="ECO:0007669"/>
    <property type="project" value="InterPro"/>
</dbReference>
<keyword evidence="5" id="KW-0611">Plant defense</keyword>
<dbReference type="Pfam" id="PF20160">
    <property type="entry name" value="C-JID"/>
    <property type="match status" value="1"/>
</dbReference>
<name>A0A6P5RAK4_PRUAV</name>
<evidence type="ECO:0000313" key="10">
    <source>
        <dbReference type="RefSeq" id="XP_021801955.1"/>
    </source>
</evidence>
<keyword evidence="4" id="KW-0378">Hydrolase</keyword>
<dbReference type="KEGG" id="pavi:110746069"/>
<evidence type="ECO:0000313" key="9">
    <source>
        <dbReference type="Proteomes" id="UP000515124"/>
    </source>
</evidence>
<evidence type="ECO:0000256" key="3">
    <source>
        <dbReference type="ARBA" id="ARBA00022737"/>
    </source>
</evidence>
<dbReference type="Gene3D" id="3.80.10.10">
    <property type="entry name" value="Ribonuclease Inhibitor"/>
    <property type="match status" value="2"/>
</dbReference>
<dbReference type="RefSeq" id="XP_021801959.1">
    <property type="nucleotide sequence ID" value="XM_021946267.1"/>
</dbReference>
<dbReference type="RefSeq" id="XP_021801961.1">
    <property type="nucleotide sequence ID" value="XM_021946269.1"/>
</dbReference>
<dbReference type="RefSeq" id="XP_021801955.1">
    <property type="nucleotide sequence ID" value="XM_021946263.1"/>
</dbReference>
<dbReference type="GO" id="GO:0006952">
    <property type="term" value="P:defense response"/>
    <property type="evidence" value="ECO:0007669"/>
    <property type="project" value="UniProtKB-KW"/>
</dbReference>
<dbReference type="RefSeq" id="XP_021801960.1">
    <property type="nucleotide sequence ID" value="XM_021946268.1"/>
</dbReference>
<dbReference type="Gene3D" id="3.40.50.10140">
    <property type="entry name" value="Toll/interleukin-1 receptor homology (TIR) domain"/>
    <property type="match status" value="2"/>
</dbReference>
<dbReference type="SUPFAM" id="SSF52540">
    <property type="entry name" value="P-loop containing nucleoside triphosphate hydrolases"/>
    <property type="match status" value="1"/>
</dbReference>
<sequence length="1128" mass="128102">MEDTKRILPIFYDVDPSHVRHQRGSFAEALTKHEKRFSGDVERVNWWRAALRKAANLFGWDSKHEEFSGDVEKVNRWRAALRKVANLSGLDSKNYKCERELIKVIVKRVWAKVNPTTFRRLDSQEKLVRIDFSLEQLRLQLDLEANDVRFVGILGMGGVGKTTLANLVFERISHNFELSSFLSNVREVSAKHGSLVDLQRQLLSPILKENIIQVTDERSGIFFTKKCLCNKKVLIILDDVDQLKQLETLVGEKNWFGLGSRIVITTRNERLLVEHGITIPYEVKALHDDEALELFSQNAFRKSQPEEGFLELSKCFLHYAKGLPLALKTLGSSLYMRDQDTWNSVLYNLKKIPDPEIFDSLKVSYYGLKEMEKKFFLHVACFHKGKHREQVIEILDSNYDISSRIVIAILIEKSLITIVKKRSPRNTVQMHDLIQEMAWQIVRQESLQEPGQRSLLWLRDDISFVFMNNTGTGAIEAIVLHFPVSEVVHWNCTEALSEMYGLRLLEFDNVIISLAPRVLPNSLRIIRWSWYPSKSLPSSFEPCFLVELKMHHSKLFRLWDGAKDLPKLKCMDLSYSDQLTSTPDFTGIPNLEILLLQHCTNLVEVHSSFAVLKRLKVLDLSYCNGINSLPSEVEMDSLINFNLSDCSKVKKIPEFVGQMNNLSHLYLRGTAIEEIPSSIERLVGLTTLDISNCKSLLGLPSAICNLKCLAELHLEGCSEIDKMPGEMESLGLLYLKRTAMREPLVVMKNLVCLSFHGSVAKSSTSKDGLFRKSHPDPDPWGLVLSSLNRLCSLSTLDLSDCNIGEGAIPDDIGCLSSLRELNLSGNNFVSLPSSIRFLSKLELLELVGCERLEQLPDLPPKKFSLFVNVDNCISLKRLSDPSRLSGGANVYDFDFSCLNCFKLVEDEGWIHRIFFMIMKASTKKIFSTYTSIICPGSEIPEWFSNRSGGDSITVELPPQSSCNSNRLGIAVCVVFEDSEYLDNPAALLGYDHFDIRSSLDTQHFKFGYLKSQHLWVFYYHPRLRDASSSHRFSFESDYYSTGSSNRLKTSSNIKECGARVVHARDLEEFSRILKIPKPAALHAYHDEAGPVGTSGSGSSHDVDVPNGKRFKKIKYFVQTEVVESFNDT</sequence>
<evidence type="ECO:0000313" key="17">
    <source>
        <dbReference type="RefSeq" id="XP_021801962.1"/>
    </source>
</evidence>
<comment type="catalytic activity">
    <reaction evidence="7">
        <text>NAD(+) + H2O = ADP-D-ribose + nicotinamide + H(+)</text>
        <dbReference type="Rhea" id="RHEA:16301"/>
        <dbReference type="ChEBI" id="CHEBI:15377"/>
        <dbReference type="ChEBI" id="CHEBI:15378"/>
        <dbReference type="ChEBI" id="CHEBI:17154"/>
        <dbReference type="ChEBI" id="CHEBI:57540"/>
        <dbReference type="ChEBI" id="CHEBI:57967"/>
        <dbReference type="EC" id="3.2.2.6"/>
    </reaction>
    <physiologicalReaction direction="left-to-right" evidence="7">
        <dbReference type="Rhea" id="RHEA:16302"/>
    </physiologicalReaction>
</comment>
<dbReference type="SUPFAM" id="SSF52058">
    <property type="entry name" value="L domain-like"/>
    <property type="match status" value="1"/>
</dbReference>
<organism evidence="9 10">
    <name type="scientific">Prunus avium</name>
    <name type="common">Cherry</name>
    <name type="synonym">Cerasus avium</name>
    <dbReference type="NCBI Taxonomy" id="42229"/>
    <lineage>
        <taxon>Eukaryota</taxon>
        <taxon>Viridiplantae</taxon>
        <taxon>Streptophyta</taxon>
        <taxon>Embryophyta</taxon>
        <taxon>Tracheophyta</taxon>
        <taxon>Spermatophyta</taxon>
        <taxon>Magnoliopsida</taxon>
        <taxon>eudicotyledons</taxon>
        <taxon>Gunneridae</taxon>
        <taxon>Pentapetalae</taxon>
        <taxon>rosids</taxon>
        <taxon>fabids</taxon>
        <taxon>Rosales</taxon>
        <taxon>Rosaceae</taxon>
        <taxon>Amygdaloideae</taxon>
        <taxon>Amygdaleae</taxon>
        <taxon>Prunus</taxon>
    </lineage>
</organism>
<evidence type="ECO:0000256" key="7">
    <source>
        <dbReference type="ARBA" id="ARBA00047304"/>
    </source>
</evidence>
<dbReference type="InterPro" id="IPR055414">
    <property type="entry name" value="LRR_R13L4/SHOC2-like"/>
</dbReference>
<dbReference type="Pfam" id="PF00931">
    <property type="entry name" value="NB-ARC"/>
    <property type="match status" value="1"/>
</dbReference>
<dbReference type="PANTHER" id="PTHR11017">
    <property type="entry name" value="LEUCINE-RICH REPEAT-CONTAINING PROTEIN"/>
    <property type="match status" value="1"/>
</dbReference>
<dbReference type="RefSeq" id="XP_021801962.1">
    <property type="nucleotide sequence ID" value="XM_021946270.1"/>
</dbReference>
<dbReference type="Pfam" id="PF23282">
    <property type="entry name" value="WHD_ROQ1"/>
    <property type="match status" value="1"/>
</dbReference>
<dbReference type="RefSeq" id="XP_021801958.1">
    <property type="nucleotide sequence ID" value="XM_021946266.1"/>
</dbReference>
<dbReference type="Gene3D" id="3.40.50.300">
    <property type="entry name" value="P-loop containing nucleotide triphosphate hydrolases"/>
    <property type="match status" value="1"/>
</dbReference>
<dbReference type="InterPro" id="IPR002182">
    <property type="entry name" value="NB-ARC"/>
</dbReference>
<dbReference type="AlphaFoldDB" id="A0A6P5RAK4"/>
<dbReference type="Gene3D" id="1.10.8.430">
    <property type="entry name" value="Helical domain of apoptotic protease-activating factors"/>
    <property type="match status" value="1"/>
</dbReference>
<dbReference type="GO" id="GO:0051707">
    <property type="term" value="P:response to other organism"/>
    <property type="evidence" value="ECO:0007669"/>
    <property type="project" value="UniProtKB-ARBA"/>
</dbReference>
<dbReference type="GeneID" id="110746069"/>
<dbReference type="PROSITE" id="PS50104">
    <property type="entry name" value="TIR"/>
    <property type="match status" value="1"/>
</dbReference>
<evidence type="ECO:0000313" key="16">
    <source>
        <dbReference type="RefSeq" id="XP_021801961.1"/>
    </source>
</evidence>
<evidence type="ECO:0000313" key="11">
    <source>
        <dbReference type="RefSeq" id="XP_021801956.1"/>
    </source>
</evidence>
<gene>
    <name evidence="10 11 12 13 14 15 16 17" type="primary">LOC110746069</name>
</gene>
<evidence type="ECO:0000256" key="1">
    <source>
        <dbReference type="ARBA" id="ARBA00011982"/>
    </source>
</evidence>
<dbReference type="GO" id="GO:0007165">
    <property type="term" value="P:signal transduction"/>
    <property type="evidence" value="ECO:0007669"/>
    <property type="project" value="InterPro"/>
</dbReference>
<evidence type="ECO:0000313" key="12">
    <source>
        <dbReference type="RefSeq" id="XP_021801957.1"/>
    </source>
</evidence>
<dbReference type="SMART" id="SM00369">
    <property type="entry name" value="LRR_TYP"/>
    <property type="match status" value="4"/>
</dbReference>
<dbReference type="InterPro" id="IPR011713">
    <property type="entry name" value="Leu-rich_rpt_3"/>
</dbReference>